<evidence type="ECO:0000313" key="3">
    <source>
        <dbReference type="EMBL" id="PZO19640.1"/>
    </source>
</evidence>
<reference evidence="4" key="1">
    <citation type="submission" date="2018-04" db="EMBL/GenBank/DDBJ databases">
        <authorList>
            <person name="Cornet L."/>
        </authorList>
    </citation>
    <scope>NUCLEOTIDE SEQUENCE [LARGE SCALE GENOMIC DNA]</scope>
</reference>
<dbReference type="GO" id="GO:0016757">
    <property type="term" value="F:glycosyltransferase activity"/>
    <property type="evidence" value="ECO:0007669"/>
    <property type="project" value="InterPro"/>
</dbReference>
<evidence type="ECO:0000259" key="2">
    <source>
        <dbReference type="Pfam" id="PF00534"/>
    </source>
</evidence>
<reference evidence="3 4" key="2">
    <citation type="submission" date="2018-06" db="EMBL/GenBank/DDBJ databases">
        <title>Metagenomic assembly of (sub)arctic Cyanobacteria and their associated microbiome from non-axenic cultures.</title>
        <authorList>
            <person name="Baurain D."/>
        </authorList>
    </citation>
    <scope>NUCLEOTIDE SEQUENCE [LARGE SCALE GENOMIC DNA]</scope>
    <source>
        <strain evidence="3">ULC129bin1</strain>
    </source>
</reference>
<dbReference type="EMBL" id="QBMC01000040">
    <property type="protein sequence ID" value="PZO19640.1"/>
    <property type="molecule type" value="Genomic_DNA"/>
</dbReference>
<dbReference type="Pfam" id="PF00534">
    <property type="entry name" value="Glycos_transf_1"/>
    <property type="match status" value="1"/>
</dbReference>
<evidence type="ECO:0000256" key="1">
    <source>
        <dbReference type="ARBA" id="ARBA00022679"/>
    </source>
</evidence>
<feature type="domain" description="Glycosyl transferase family 1" evidence="2">
    <location>
        <begin position="219"/>
        <end position="393"/>
    </location>
</feature>
<dbReference type="PANTHER" id="PTHR46401:SF2">
    <property type="entry name" value="GLYCOSYLTRANSFERASE WBBK-RELATED"/>
    <property type="match status" value="1"/>
</dbReference>
<evidence type="ECO:0000313" key="4">
    <source>
        <dbReference type="Proteomes" id="UP000249354"/>
    </source>
</evidence>
<dbReference type="InterPro" id="IPR001296">
    <property type="entry name" value="Glyco_trans_1"/>
</dbReference>
<proteinExistence type="predicted"/>
<dbReference type="GO" id="GO:0009103">
    <property type="term" value="P:lipopolysaccharide biosynthetic process"/>
    <property type="evidence" value="ECO:0007669"/>
    <property type="project" value="TreeGrafter"/>
</dbReference>
<dbReference type="Proteomes" id="UP000249354">
    <property type="component" value="Unassembled WGS sequence"/>
</dbReference>
<comment type="caution">
    <text evidence="3">The sequence shown here is derived from an EMBL/GenBank/DDBJ whole genome shotgun (WGS) entry which is preliminary data.</text>
</comment>
<dbReference type="PANTHER" id="PTHR46401">
    <property type="entry name" value="GLYCOSYLTRANSFERASE WBBK-RELATED"/>
    <property type="match status" value="1"/>
</dbReference>
<name>A0A2W4UK87_9CYAN</name>
<dbReference type="SUPFAM" id="SSF53756">
    <property type="entry name" value="UDP-Glycosyltransferase/glycogen phosphorylase"/>
    <property type="match status" value="1"/>
</dbReference>
<dbReference type="Gene3D" id="3.40.50.2000">
    <property type="entry name" value="Glycogen Phosphorylase B"/>
    <property type="match status" value="2"/>
</dbReference>
<dbReference type="AlphaFoldDB" id="A0A2W4UK87"/>
<keyword evidence="1" id="KW-0808">Transferase</keyword>
<organism evidence="3 4">
    <name type="scientific">Leptolyngbya foveolarum</name>
    <dbReference type="NCBI Taxonomy" id="47253"/>
    <lineage>
        <taxon>Bacteria</taxon>
        <taxon>Bacillati</taxon>
        <taxon>Cyanobacteriota</taxon>
        <taxon>Cyanophyceae</taxon>
        <taxon>Leptolyngbyales</taxon>
        <taxon>Leptolyngbyaceae</taxon>
        <taxon>Leptolyngbya group</taxon>
        <taxon>Leptolyngbya</taxon>
    </lineage>
</organism>
<gene>
    <name evidence="3" type="ORF">DCF25_08140</name>
</gene>
<accession>A0A2W4UK87</accession>
<protein>
    <recommendedName>
        <fullName evidence="2">Glycosyl transferase family 1 domain-containing protein</fullName>
    </recommendedName>
</protein>
<sequence length="419" mass="47110">MKILHLSTWEERCGIATYTRQLVDALNGLGIENEVYPVNRVKLSYASLKEIEDHYLAFCERAHEFDLIHIQHEHGFFHGSYPFNVSIKIFNLILSNLKKTRKPVLVTFHTDPAFLNIEAAPVEVDSGEVASVGASTVSVAPGLKDKLIAAIRKKVAQLRWNINISKFFKKDSLFTAISHSKKSRLQLVKSGFDVGAIKILVHAFPERDTDFQEEDICSIKKEIGLPRESIVLSIFGFVSKYKGYEVAIKALSNLPSDFVLAIIGGPHPEAKEKALDDVFRTIEILSLEEPEIAKRVFITGYVETEELNKFHRATDICLAPYLPSSISASGALTWALTSGKPVVASNIPAFRELNQKANCLRLFQPTAHRELAWHVQRLTRDKHEQQALVKNAAAYVQAHSWRTTAKDTYSLYKAALEKR</sequence>